<dbReference type="SUPFAM" id="SSF49599">
    <property type="entry name" value="TRAF domain-like"/>
    <property type="match status" value="1"/>
</dbReference>
<reference evidence="2 3" key="1">
    <citation type="journal article" date="2019" name="Sci. Rep.">
        <title>A high-quality genome of Eragrostis curvula grass provides insights into Poaceae evolution and supports new strategies to enhance forage quality.</title>
        <authorList>
            <person name="Carballo J."/>
            <person name="Santos B.A.C.M."/>
            <person name="Zappacosta D."/>
            <person name="Garbus I."/>
            <person name="Selva J.P."/>
            <person name="Gallo C.A."/>
            <person name="Diaz A."/>
            <person name="Albertini E."/>
            <person name="Caccamo M."/>
            <person name="Echenique V."/>
        </authorList>
    </citation>
    <scope>NUCLEOTIDE SEQUENCE [LARGE SCALE GENOMIC DNA]</scope>
    <source>
        <strain evidence="3">cv. Victoria</strain>
        <tissue evidence="2">Leaf</tissue>
    </source>
</reference>
<dbReference type="InterPro" id="IPR002083">
    <property type="entry name" value="MATH/TRAF_dom"/>
</dbReference>
<organism evidence="2 3">
    <name type="scientific">Eragrostis curvula</name>
    <name type="common">weeping love grass</name>
    <dbReference type="NCBI Taxonomy" id="38414"/>
    <lineage>
        <taxon>Eukaryota</taxon>
        <taxon>Viridiplantae</taxon>
        <taxon>Streptophyta</taxon>
        <taxon>Embryophyta</taxon>
        <taxon>Tracheophyta</taxon>
        <taxon>Spermatophyta</taxon>
        <taxon>Magnoliopsida</taxon>
        <taxon>Liliopsida</taxon>
        <taxon>Poales</taxon>
        <taxon>Poaceae</taxon>
        <taxon>PACMAD clade</taxon>
        <taxon>Chloridoideae</taxon>
        <taxon>Eragrostideae</taxon>
        <taxon>Eragrostidinae</taxon>
        <taxon>Eragrostis</taxon>
    </lineage>
</organism>
<dbReference type="InterPro" id="IPR045005">
    <property type="entry name" value="BPM1-6"/>
</dbReference>
<evidence type="ECO:0000313" key="3">
    <source>
        <dbReference type="Proteomes" id="UP000324897"/>
    </source>
</evidence>
<name>A0A5J9V6N3_9POAL</name>
<dbReference type="CDD" id="cd00121">
    <property type="entry name" value="MATH"/>
    <property type="match status" value="1"/>
</dbReference>
<dbReference type="Proteomes" id="UP000324897">
    <property type="component" value="Chromosome 1"/>
</dbReference>
<dbReference type="GO" id="GO:0016567">
    <property type="term" value="P:protein ubiquitination"/>
    <property type="evidence" value="ECO:0007669"/>
    <property type="project" value="InterPro"/>
</dbReference>
<sequence length="146" mass="15845">MPLSFSLCGGKPSRSASAIVVDSARGRHDLSIDAMSFAAGALAPTGRFVNSSAFTVGGHRWRINYFPNGDCADSAGHVSLFLALDEEDVAGEVTAVFQFTLVAETRAAFFVRRRKKVKSLPPITNHFSNQQKTLADPEIVQWAFKL</sequence>
<dbReference type="AlphaFoldDB" id="A0A5J9V6N3"/>
<dbReference type="PANTHER" id="PTHR26379">
    <property type="entry name" value="BTB/POZ AND MATH DOMAIN-CONTAINING PROTEIN 1"/>
    <property type="match status" value="1"/>
</dbReference>
<feature type="domain" description="MATH" evidence="1">
    <location>
        <begin position="25"/>
        <end position="146"/>
    </location>
</feature>
<dbReference type="OrthoDB" id="692100at2759"/>
<dbReference type="Gene3D" id="2.60.210.10">
    <property type="entry name" value="Apoptosis, Tumor Necrosis Factor Receptor Associated Protein 2, Chain A"/>
    <property type="match status" value="1"/>
</dbReference>
<dbReference type="InterPro" id="IPR008974">
    <property type="entry name" value="TRAF-like"/>
</dbReference>
<dbReference type="Gramene" id="TVU31077">
    <property type="protein sequence ID" value="TVU31077"/>
    <property type="gene ID" value="EJB05_22746"/>
</dbReference>
<evidence type="ECO:0000259" key="1">
    <source>
        <dbReference type="PROSITE" id="PS50144"/>
    </source>
</evidence>
<dbReference type="Pfam" id="PF22486">
    <property type="entry name" value="MATH_2"/>
    <property type="match status" value="1"/>
</dbReference>
<dbReference type="EMBL" id="RWGY01000011">
    <property type="protein sequence ID" value="TVU31077.1"/>
    <property type="molecule type" value="Genomic_DNA"/>
</dbReference>
<keyword evidence="3" id="KW-1185">Reference proteome</keyword>
<accession>A0A5J9V6N3</accession>
<comment type="caution">
    <text evidence="2">The sequence shown here is derived from an EMBL/GenBank/DDBJ whole genome shotgun (WGS) entry which is preliminary data.</text>
</comment>
<proteinExistence type="predicted"/>
<evidence type="ECO:0000313" key="2">
    <source>
        <dbReference type="EMBL" id="TVU31077.1"/>
    </source>
</evidence>
<protein>
    <recommendedName>
        <fullName evidence="1">MATH domain-containing protein</fullName>
    </recommendedName>
</protein>
<gene>
    <name evidence="2" type="ORF">EJB05_22746</name>
</gene>
<feature type="non-terminal residue" evidence="2">
    <location>
        <position position="1"/>
    </location>
</feature>
<dbReference type="PROSITE" id="PS50144">
    <property type="entry name" value="MATH"/>
    <property type="match status" value="1"/>
</dbReference>
<dbReference type="PANTHER" id="PTHR26379:SF518">
    <property type="entry name" value="BTB DOMAIN-CONTAINING PROTEIN"/>
    <property type="match status" value="1"/>
</dbReference>